<keyword evidence="3" id="KW-1185">Reference proteome</keyword>
<name>A0A2N0ZN30_9BACI</name>
<accession>A0A2N0ZN30</accession>
<comment type="caution">
    <text evidence="2">The sequence shown here is derived from an EMBL/GenBank/DDBJ whole genome shotgun (WGS) entry which is preliminary data.</text>
</comment>
<dbReference type="Proteomes" id="UP000233343">
    <property type="component" value="Unassembled WGS sequence"/>
</dbReference>
<protein>
    <recommendedName>
        <fullName evidence="4">DUF927 domain-containing protein</fullName>
    </recommendedName>
</protein>
<dbReference type="EMBL" id="PISD01000003">
    <property type="protein sequence ID" value="PKG30908.1"/>
    <property type="molecule type" value="Genomic_DNA"/>
</dbReference>
<keyword evidence="1" id="KW-0175">Coiled coil</keyword>
<dbReference type="AlphaFoldDB" id="A0A2N0ZN30"/>
<evidence type="ECO:0000313" key="2">
    <source>
        <dbReference type="EMBL" id="PKG30908.1"/>
    </source>
</evidence>
<sequence>MSKLEDYLEQFPFDLTEEEKKEAEQELAKLEIQIGTDEQEELENPFLEEKVIPIDEIQKRRENRKKTAASEDESIPLYDEVMEAVYPEENEKGTSPRQESDSNEDNSVEERLKIIIDFDKTRILSIRTAKDGSEYHEAISNFILTPLYRILDDDDNEKHYVKLDNGYETKHIIFDGETLSINRNFKSFCRQKGDFNWKGNQEDLNQLNDFMIQNRCEVVEEVKYIGYLYDQNFLSEEADEEDEAGNTPLYKKMQEDIWIFPTHAYYNGELYYPDQDNIFRFPTKNVLLEFDRTDNIVKKPIKKIPTKDDVLSVLSGTHELYGHYGWLGIGFMVASLQVSTITQFSRQFPYFYPFGIRNTGKTEFATFMYKFAGVEAVLQSPPQRLDVFRKHLRWYSHLPYGYDEAQQQGEEKKDKDFFFKFAEELKTLFNRKGLQRGDKDPDKLIKFPARAVLTFSGEVATNETAIKSRTIFIDALNFHHDEDTFDDLIEKENIMYWLGQYMMRTAHEWREPFVLNYKNLISEMKDVESYKKITSRVRKNYAIVLAATKTFMKCIDQKFGTVLYTESFFNELKYFALKEMMNSQKEVEEQHQAIVFLSEIASLAKNGELEKNVDYKIDDNILYISPNEAWNAHKKQRFKSPYVATNAIASDLRAYSFFKNSKPKKISGKTLYCWMFDLSDSTIPEFFQHFVEPNIKTYDGPY</sequence>
<gene>
    <name evidence="2" type="ORF">CWS20_01025</name>
</gene>
<proteinExistence type="predicted"/>
<evidence type="ECO:0000313" key="3">
    <source>
        <dbReference type="Proteomes" id="UP000233343"/>
    </source>
</evidence>
<reference evidence="2 3" key="1">
    <citation type="journal article" date="2010" name="Int. J. Syst. Evol. Microbiol.">
        <title>Bacillus horneckiae sp. nov., isolated from a spacecraft-assembly clean room.</title>
        <authorList>
            <person name="Vaishampayan P."/>
            <person name="Probst A."/>
            <person name="Krishnamurthi S."/>
            <person name="Ghosh S."/>
            <person name="Osman S."/>
            <person name="McDowall A."/>
            <person name="Ruckmani A."/>
            <person name="Mayilraj S."/>
            <person name="Venkateswaran K."/>
        </authorList>
    </citation>
    <scope>NUCLEOTIDE SEQUENCE [LARGE SCALE GENOMIC DNA]</scope>
    <source>
        <strain evidence="3">1PO1SC</strain>
    </source>
</reference>
<evidence type="ECO:0008006" key="4">
    <source>
        <dbReference type="Google" id="ProtNLM"/>
    </source>
</evidence>
<evidence type="ECO:0000256" key="1">
    <source>
        <dbReference type="SAM" id="Coils"/>
    </source>
</evidence>
<organism evidence="2 3">
    <name type="scientific">Cytobacillus horneckiae</name>
    <dbReference type="NCBI Taxonomy" id="549687"/>
    <lineage>
        <taxon>Bacteria</taxon>
        <taxon>Bacillati</taxon>
        <taxon>Bacillota</taxon>
        <taxon>Bacilli</taxon>
        <taxon>Bacillales</taxon>
        <taxon>Bacillaceae</taxon>
        <taxon>Cytobacillus</taxon>
    </lineage>
</organism>
<dbReference type="RefSeq" id="WP_101226217.1">
    <property type="nucleotide sequence ID" value="NZ_JARSFA010000023.1"/>
</dbReference>
<feature type="coiled-coil region" evidence="1">
    <location>
        <begin position="13"/>
        <end position="40"/>
    </location>
</feature>